<dbReference type="EMBL" id="FOSZ01000001">
    <property type="protein sequence ID" value="SFK66259.1"/>
    <property type="molecule type" value="Genomic_DNA"/>
</dbReference>
<dbReference type="GO" id="GO:0005524">
    <property type="term" value="F:ATP binding"/>
    <property type="evidence" value="ECO:0007669"/>
    <property type="project" value="UniProtKB-UniRule"/>
</dbReference>
<gene>
    <name evidence="3" type="ORF">SAMN04488036_101944</name>
</gene>
<accession>A0A1I4BE03</accession>
<dbReference type="OrthoDB" id="460582at2"/>
<evidence type="ECO:0000256" key="1">
    <source>
        <dbReference type="PROSITE-ProRule" id="PRU00409"/>
    </source>
</evidence>
<keyword evidence="1" id="KW-0067">ATP-binding</keyword>
<keyword evidence="4" id="KW-1185">Reference proteome</keyword>
<evidence type="ECO:0000313" key="4">
    <source>
        <dbReference type="Proteomes" id="UP000198851"/>
    </source>
</evidence>
<dbReference type="STRING" id="1280847.SAMN04488036_101944"/>
<protein>
    <submittedName>
        <fullName evidence="3">Glutathione synthase/RimK-type ligase, ATP-grasp superfamily</fullName>
    </submittedName>
</protein>
<dbReference type="PROSITE" id="PS50975">
    <property type="entry name" value="ATP_GRASP"/>
    <property type="match status" value="1"/>
</dbReference>
<evidence type="ECO:0000259" key="2">
    <source>
        <dbReference type="PROSITE" id="PS50975"/>
    </source>
</evidence>
<feature type="domain" description="ATP-grasp" evidence="2">
    <location>
        <begin position="177"/>
        <end position="382"/>
    </location>
</feature>
<dbReference type="SUPFAM" id="SSF56059">
    <property type="entry name" value="Glutathione synthetase ATP-binding domain-like"/>
    <property type="match status" value="1"/>
</dbReference>
<evidence type="ECO:0000313" key="3">
    <source>
        <dbReference type="EMBL" id="SFK66259.1"/>
    </source>
</evidence>
<name>A0A1I4BE03_9RHOB</name>
<dbReference type="AlphaFoldDB" id="A0A1I4BE03"/>
<dbReference type="GO" id="GO:0046872">
    <property type="term" value="F:metal ion binding"/>
    <property type="evidence" value="ECO:0007669"/>
    <property type="project" value="InterPro"/>
</dbReference>
<dbReference type="RefSeq" id="WP_093320840.1">
    <property type="nucleotide sequence ID" value="NZ_FOSZ01000001.1"/>
</dbReference>
<proteinExistence type="predicted"/>
<dbReference type="InterPro" id="IPR011761">
    <property type="entry name" value="ATP-grasp"/>
</dbReference>
<sequence>MDPQPRLGIAHLSHLAYRGETLQSQQLSCLNALFRDDNASAALMDLSVIAQIHGNREMGLEWQDKALAKHRAFCVNQCQGPQPRVLVFAEAIDMGGNTPIEFLLMDSGFEVITLYPSDTMHPAELPHHEVAFCAARADRPTAQEFFATVRRLTLNSGKPVLNLPDTLIQPERDVLQTLFADTPGLRTARTARFSRTELVASLQTQSALHDAVGAYPVIIRPLGSHAGIGLVKLSSSEDLDTYLAQRDETAFFVSEFINYASPQDGLFRKQRVVFVDGKSYPAHMAISDRWDLWYMNAGMDTSADKRAEEAAFMDNFATFQSRHATALKVVNDAFDLHYLGIDCAEDRDGNLVVFEVDNALIVHNMEPAALYPYKGAHMRRLFDAFEAMLLRAI</sequence>
<dbReference type="Proteomes" id="UP000198851">
    <property type="component" value="Unassembled WGS sequence"/>
</dbReference>
<organism evidence="3 4">
    <name type="scientific">Shimia haliotis</name>
    <dbReference type="NCBI Taxonomy" id="1280847"/>
    <lineage>
        <taxon>Bacteria</taxon>
        <taxon>Pseudomonadati</taxon>
        <taxon>Pseudomonadota</taxon>
        <taxon>Alphaproteobacteria</taxon>
        <taxon>Rhodobacterales</taxon>
        <taxon>Roseobacteraceae</taxon>
    </lineage>
</organism>
<reference evidence="4" key="1">
    <citation type="submission" date="2016-10" db="EMBL/GenBank/DDBJ databases">
        <authorList>
            <person name="Varghese N."/>
            <person name="Submissions S."/>
        </authorList>
    </citation>
    <scope>NUCLEOTIDE SEQUENCE [LARGE SCALE GENOMIC DNA]</scope>
    <source>
        <strain evidence="4">DSM 28453</strain>
    </source>
</reference>
<keyword evidence="1" id="KW-0547">Nucleotide-binding</keyword>
<dbReference type="GO" id="GO:0016874">
    <property type="term" value="F:ligase activity"/>
    <property type="evidence" value="ECO:0007669"/>
    <property type="project" value="UniProtKB-KW"/>
</dbReference>
<keyword evidence="3" id="KW-0436">Ligase</keyword>